<gene>
    <name evidence="3" type="ORF">GALMADRAFT_136299</name>
</gene>
<comment type="similarity">
    <text evidence="1">Belongs to the ribonucleoside diphosphate reductase small chain family.</text>
</comment>
<dbReference type="STRING" id="685588.A0A067TDH8"/>
<sequence>MTSTDSTELLLAADTRRFVMFPLRFPANPLQADLVNQLSGRVTSPEARCCFRFQSMMANIHTEALSKIFSTLQLDDESNIKTITDVLEHPSTKKKIRWSYSWFECRDTHFSTKLFALAVIKELFSAPTFAILAWLKNEHTMPGVIFAYEKLTRDNEWFVDLACRLFHYMRQKPTQDDVTAIILEAVDIEKNFVKDIIQVENVGIKEEDIFRYIEHVGDELLCATGYSVCFNSSNPFSFRSSTPACVKVTRFVDESRYRPHTSSPETEQTFTTIDTTSNF</sequence>
<feature type="region of interest" description="Disordered" evidence="2">
    <location>
        <begin position="258"/>
        <end position="279"/>
    </location>
</feature>
<dbReference type="InterPro" id="IPR033909">
    <property type="entry name" value="RNR_small"/>
</dbReference>
<dbReference type="Pfam" id="PF00268">
    <property type="entry name" value="Ribonuc_red_sm"/>
    <property type="match status" value="1"/>
</dbReference>
<dbReference type="InterPro" id="IPR012348">
    <property type="entry name" value="RNR-like"/>
</dbReference>
<proteinExistence type="inferred from homology"/>
<dbReference type="Proteomes" id="UP000027222">
    <property type="component" value="Unassembled WGS sequence"/>
</dbReference>
<dbReference type="GO" id="GO:0009263">
    <property type="term" value="P:deoxyribonucleotide biosynthetic process"/>
    <property type="evidence" value="ECO:0007669"/>
    <property type="project" value="InterPro"/>
</dbReference>
<dbReference type="HOGENOM" id="CLU_997643_0_0_1"/>
<dbReference type="PANTHER" id="PTHR23409:SF18">
    <property type="entry name" value="RIBONUCLEOSIDE-DIPHOSPHATE REDUCTASE SUBUNIT M2"/>
    <property type="match status" value="1"/>
</dbReference>
<organism evidence="3 4">
    <name type="scientific">Galerina marginata (strain CBS 339.88)</name>
    <dbReference type="NCBI Taxonomy" id="685588"/>
    <lineage>
        <taxon>Eukaryota</taxon>
        <taxon>Fungi</taxon>
        <taxon>Dikarya</taxon>
        <taxon>Basidiomycota</taxon>
        <taxon>Agaricomycotina</taxon>
        <taxon>Agaricomycetes</taxon>
        <taxon>Agaricomycetidae</taxon>
        <taxon>Agaricales</taxon>
        <taxon>Agaricineae</taxon>
        <taxon>Strophariaceae</taxon>
        <taxon>Galerina</taxon>
    </lineage>
</organism>
<dbReference type="CDD" id="cd01049">
    <property type="entry name" value="RNRR2"/>
    <property type="match status" value="1"/>
</dbReference>
<accession>A0A067TDH8</accession>
<dbReference type="Gene3D" id="1.10.620.20">
    <property type="entry name" value="Ribonucleotide Reductase, subunit A"/>
    <property type="match status" value="1"/>
</dbReference>
<feature type="compositionally biased region" description="Low complexity" evidence="2">
    <location>
        <begin position="266"/>
        <end position="279"/>
    </location>
</feature>
<evidence type="ECO:0000313" key="4">
    <source>
        <dbReference type="Proteomes" id="UP000027222"/>
    </source>
</evidence>
<name>A0A067TDH8_GALM3</name>
<dbReference type="SUPFAM" id="SSF47240">
    <property type="entry name" value="Ferritin-like"/>
    <property type="match status" value="1"/>
</dbReference>
<dbReference type="AlphaFoldDB" id="A0A067TDH8"/>
<dbReference type="PANTHER" id="PTHR23409">
    <property type="entry name" value="RIBONUCLEOSIDE-DIPHOSPHATE REDUCTASE SMALL CHAIN"/>
    <property type="match status" value="1"/>
</dbReference>
<keyword evidence="4" id="KW-1185">Reference proteome</keyword>
<evidence type="ECO:0000256" key="1">
    <source>
        <dbReference type="ARBA" id="ARBA00009303"/>
    </source>
</evidence>
<dbReference type="EMBL" id="KL142371">
    <property type="protein sequence ID" value="KDR81280.1"/>
    <property type="molecule type" value="Genomic_DNA"/>
</dbReference>
<dbReference type="InterPro" id="IPR009078">
    <property type="entry name" value="Ferritin-like_SF"/>
</dbReference>
<dbReference type="OrthoDB" id="2093646at2759"/>
<evidence type="ECO:0000256" key="2">
    <source>
        <dbReference type="SAM" id="MobiDB-lite"/>
    </source>
</evidence>
<dbReference type="InterPro" id="IPR000358">
    <property type="entry name" value="RNR_small_fam"/>
</dbReference>
<protein>
    <submittedName>
        <fullName evidence="3">Uncharacterized protein</fullName>
    </submittedName>
</protein>
<evidence type="ECO:0000313" key="3">
    <source>
        <dbReference type="EMBL" id="KDR81280.1"/>
    </source>
</evidence>
<dbReference type="GO" id="GO:0016491">
    <property type="term" value="F:oxidoreductase activity"/>
    <property type="evidence" value="ECO:0007669"/>
    <property type="project" value="InterPro"/>
</dbReference>
<reference evidence="4" key="1">
    <citation type="journal article" date="2014" name="Proc. Natl. Acad. Sci. U.S.A.">
        <title>Extensive sampling of basidiomycete genomes demonstrates inadequacy of the white-rot/brown-rot paradigm for wood decay fungi.</title>
        <authorList>
            <person name="Riley R."/>
            <person name="Salamov A.A."/>
            <person name="Brown D.W."/>
            <person name="Nagy L.G."/>
            <person name="Floudas D."/>
            <person name="Held B.W."/>
            <person name="Levasseur A."/>
            <person name="Lombard V."/>
            <person name="Morin E."/>
            <person name="Otillar R."/>
            <person name="Lindquist E.A."/>
            <person name="Sun H."/>
            <person name="LaButti K.M."/>
            <person name="Schmutz J."/>
            <person name="Jabbour D."/>
            <person name="Luo H."/>
            <person name="Baker S.E."/>
            <person name="Pisabarro A.G."/>
            <person name="Walton J.D."/>
            <person name="Blanchette R.A."/>
            <person name="Henrissat B."/>
            <person name="Martin F."/>
            <person name="Cullen D."/>
            <person name="Hibbett D.S."/>
            <person name="Grigoriev I.V."/>
        </authorList>
    </citation>
    <scope>NUCLEOTIDE SEQUENCE [LARGE SCALE GENOMIC DNA]</scope>
    <source>
        <strain evidence="4">CBS 339.88</strain>
    </source>
</reference>